<dbReference type="EMBL" id="NWUJ01000009">
    <property type="protein sequence ID" value="PFH33017.1"/>
    <property type="molecule type" value="Genomic_DNA"/>
</dbReference>
<dbReference type="VEuPathDB" id="ToxoDB:BESB_082160"/>
<dbReference type="PIRSF" id="PIRSF003113">
    <property type="entry name" value="BolA"/>
    <property type="match status" value="1"/>
</dbReference>
<evidence type="ECO:0000256" key="1">
    <source>
        <dbReference type="RuleBase" id="RU003860"/>
    </source>
</evidence>
<evidence type="ECO:0000313" key="3">
    <source>
        <dbReference type="Proteomes" id="UP000224006"/>
    </source>
</evidence>
<dbReference type="AlphaFoldDB" id="A0A2A9MBM0"/>
<dbReference type="Gene3D" id="3.30.300.90">
    <property type="entry name" value="BolA-like"/>
    <property type="match status" value="1"/>
</dbReference>
<organism evidence="2 3">
    <name type="scientific">Besnoitia besnoiti</name>
    <name type="common">Apicomplexan protozoan</name>
    <dbReference type="NCBI Taxonomy" id="94643"/>
    <lineage>
        <taxon>Eukaryota</taxon>
        <taxon>Sar</taxon>
        <taxon>Alveolata</taxon>
        <taxon>Apicomplexa</taxon>
        <taxon>Conoidasida</taxon>
        <taxon>Coccidia</taxon>
        <taxon>Eucoccidiorida</taxon>
        <taxon>Eimeriorina</taxon>
        <taxon>Sarcocystidae</taxon>
        <taxon>Besnoitia</taxon>
    </lineage>
</organism>
<dbReference type="GeneID" id="40313142"/>
<accession>A0A2A9MBM0</accession>
<keyword evidence="3" id="KW-1185">Reference proteome</keyword>
<dbReference type="GO" id="GO:0016226">
    <property type="term" value="P:iron-sulfur cluster assembly"/>
    <property type="evidence" value="ECO:0007669"/>
    <property type="project" value="TreeGrafter"/>
</dbReference>
<evidence type="ECO:0000313" key="2">
    <source>
        <dbReference type="EMBL" id="PFH33017.1"/>
    </source>
</evidence>
<dbReference type="Pfam" id="PF01722">
    <property type="entry name" value="BolA"/>
    <property type="match status" value="1"/>
</dbReference>
<sequence>MFVRRPLGRLFSSLPAPPRSQAVAKGPVALAIEKKLTEGLQCAQLEVIDETPLHAGHEGTQGLRSAETHFRIFVKSPDFKGVPLVQRHRKIYALLQKELDEGIHALAIHAEASE</sequence>
<dbReference type="SUPFAM" id="SSF82657">
    <property type="entry name" value="BolA-like"/>
    <property type="match status" value="1"/>
</dbReference>
<comment type="similarity">
    <text evidence="1">Belongs to the BolA/IbaG family.</text>
</comment>
<dbReference type="KEGG" id="bbes:BESB_082160"/>
<name>A0A2A9MBM0_BESBE</name>
<dbReference type="InterPro" id="IPR036065">
    <property type="entry name" value="BolA-like_sf"/>
</dbReference>
<dbReference type="PANTHER" id="PTHR46230">
    <property type="match status" value="1"/>
</dbReference>
<reference evidence="2 3" key="1">
    <citation type="submission" date="2017-09" db="EMBL/GenBank/DDBJ databases">
        <title>Genome sequencing of Besnoitia besnoiti strain Bb-Ger1.</title>
        <authorList>
            <person name="Schares G."/>
            <person name="Venepally P."/>
            <person name="Lorenzi H.A."/>
        </authorList>
    </citation>
    <scope>NUCLEOTIDE SEQUENCE [LARGE SCALE GENOMIC DNA]</scope>
    <source>
        <strain evidence="2 3">Bb-Ger1</strain>
    </source>
</reference>
<protein>
    <submittedName>
        <fullName evidence="2">BolA family protein</fullName>
    </submittedName>
</protein>
<dbReference type="PANTHER" id="PTHR46230:SF7">
    <property type="entry name" value="BOLA-LIKE PROTEIN 1"/>
    <property type="match status" value="1"/>
</dbReference>
<gene>
    <name evidence="2" type="ORF">BESB_082160</name>
</gene>
<dbReference type="Proteomes" id="UP000224006">
    <property type="component" value="Chromosome VIII"/>
</dbReference>
<dbReference type="RefSeq" id="XP_029217026.1">
    <property type="nucleotide sequence ID" value="XM_029366566.1"/>
</dbReference>
<proteinExistence type="inferred from homology"/>
<comment type="caution">
    <text evidence="2">The sequence shown here is derived from an EMBL/GenBank/DDBJ whole genome shotgun (WGS) entry which is preliminary data.</text>
</comment>
<dbReference type="STRING" id="94643.A0A2A9MBM0"/>
<dbReference type="OrthoDB" id="411584at2759"/>
<dbReference type="InterPro" id="IPR002634">
    <property type="entry name" value="BolA"/>
</dbReference>